<keyword evidence="3" id="KW-0902">Two-component regulatory system</keyword>
<dbReference type="EMBL" id="BAABAQ010000003">
    <property type="protein sequence ID" value="GAA4187737.1"/>
    <property type="molecule type" value="Genomic_DNA"/>
</dbReference>
<feature type="transmembrane region" description="Helical" evidence="4">
    <location>
        <begin position="222"/>
        <end position="240"/>
    </location>
</feature>
<evidence type="ECO:0000256" key="3">
    <source>
        <dbReference type="ARBA" id="ARBA00023012"/>
    </source>
</evidence>
<dbReference type="PANTHER" id="PTHR24421">
    <property type="entry name" value="NITRATE/NITRITE SENSOR PROTEIN NARX-RELATED"/>
    <property type="match status" value="1"/>
</dbReference>
<accession>A0ABP8AQI6</accession>
<protein>
    <recommendedName>
        <fullName evidence="5">Histidine kinase/HSP90-like ATPase domain-containing protein</fullName>
    </recommendedName>
</protein>
<dbReference type="SUPFAM" id="SSF55874">
    <property type="entry name" value="ATPase domain of HSP90 chaperone/DNA topoisomerase II/histidine kinase"/>
    <property type="match status" value="1"/>
</dbReference>
<feature type="transmembrane region" description="Helical" evidence="4">
    <location>
        <begin position="45"/>
        <end position="63"/>
    </location>
</feature>
<proteinExistence type="predicted"/>
<evidence type="ECO:0000313" key="6">
    <source>
        <dbReference type="EMBL" id="GAA4187737.1"/>
    </source>
</evidence>
<feature type="transmembrane region" description="Helical" evidence="4">
    <location>
        <begin position="178"/>
        <end position="202"/>
    </location>
</feature>
<dbReference type="SMART" id="SM00387">
    <property type="entry name" value="HATPase_c"/>
    <property type="match status" value="1"/>
</dbReference>
<feature type="domain" description="Histidine kinase/HSP90-like ATPase" evidence="5">
    <location>
        <begin position="503"/>
        <end position="594"/>
    </location>
</feature>
<dbReference type="CDD" id="cd16917">
    <property type="entry name" value="HATPase_UhpB-NarQ-NarX-like"/>
    <property type="match status" value="1"/>
</dbReference>
<keyword evidence="2" id="KW-0418">Kinase</keyword>
<dbReference type="Proteomes" id="UP001501251">
    <property type="component" value="Unassembled WGS sequence"/>
</dbReference>
<evidence type="ECO:0000256" key="4">
    <source>
        <dbReference type="SAM" id="Phobius"/>
    </source>
</evidence>
<keyword evidence="4" id="KW-0812">Transmembrane</keyword>
<dbReference type="InterPro" id="IPR036890">
    <property type="entry name" value="HATPase_C_sf"/>
</dbReference>
<dbReference type="Gene3D" id="3.30.565.10">
    <property type="entry name" value="Histidine kinase-like ATPase, C-terminal domain"/>
    <property type="match status" value="1"/>
</dbReference>
<dbReference type="InterPro" id="IPR003594">
    <property type="entry name" value="HATPase_dom"/>
</dbReference>
<keyword evidence="4" id="KW-1133">Transmembrane helix</keyword>
<keyword evidence="1" id="KW-0808">Transferase</keyword>
<feature type="transmembrane region" description="Helical" evidence="4">
    <location>
        <begin position="377"/>
        <end position="399"/>
    </location>
</feature>
<feature type="transmembrane region" description="Helical" evidence="4">
    <location>
        <begin position="246"/>
        <end position="268"/>
    </location>
</feature>
<sequence>MPPQGSPTSAVPVRVLAASMAAVSVAGIVAGSLLEIGMPVPFGQWLFIVACVILPSVGLLIAVRRPDNPYGWLLLVTAVCLGLGCLGVGVMVTYGDSHGPLAVAAAALVSLFSVFYGLSWVFIPLIFPDGRLPSPRWRPVAWIAGVAILLHWLGVLLSPDEVYATAFPHGNPLGLEGAAGLLAAFAGGLGQLTVFLVALSVLVSLVRRGRRGLLAERRRLRWMIAGAVATLGSSVVMPISGQVSQAVSWIAAVTAAAALPAVIATVVFRHNLLDIRVGIRGSRLFLIFDLRPTVDELLTELGPGLEEAEPVEQLGRLAGAVRAGLETRWAAVTLADGTRVVAGGEDGEAVLTVPAGLGHIACGPKVAGRFNAEDRRLLGALAVPIGLAIQSAGLAARLVNAQEAERRRIERNIHDGAQQQLVALIAGLELARATGGGSGSLALLREQARQTLTDLRELAAGIHPSVLSQGGLAEAVEERCSRLPVATTVTADPALRSRRFPDEIEGALYFTVSEAVANALKHAEASRIEVRLAWSGGRLRVAVSDDGVGFERGAPGHGGLGALADRIAALGGGLDVSSTPGEGTLVSAWVPAPG</sequence>
<dbReference type="InterPro" id="IPR050482">
    <property type="entry name" value="Sensor_HK_TwoCompSys"/>
</dbReference>
<keyword evidence="7" id="KW-1185">Reference proteome</keyword>
<evidence type="ECO:0000256" key="2">
    <source>
        <dbReference type="ARBA" id="ARBA00022777"/>
    </source>
</evidence>
<gene>
    <name evidence="6" type="ORF">GCM10022252_21800</name>
</gene>
<feature type="transmembrane region" description="Helical" evidence="4">
    <location>
        <begin position="139"/>
        <end position="158"/>
    </location>
</feature>
<keyword evidence="4" id="KW-0472">Membrane</keyword>
<reference evidence="7" key="1">
    <citation type="journal article" date="2019" name="Int. J. Syst. Evol. Microbiol.">
        <title>The Global Catalogue of Microorganisms (GCM) 10K type strain sequencing project: providing services to taxonomists for standard genome sequencing and annotation.</title>
        <authorList>
            <consortium name="The Broad Institute Genomics Platform"/>
            <consortium name="The Broad Institute Genome Sequencing Center for Infectious Disease"/>
            <person name="Wu L."/>
            <person name="Ma J."/>
        </authorList>
    </citation>
    <scope>NUCLEOTIDE SEQUENCE [LARGE SCALE GENOMIC DNA]</scope>
    <source>
        <strain evidence="7">JCM 17388</strain>
    </source>
</reference>
<evidence type="ECO:0000313" key="7">
    <source>
        <dbReference type="Proteomes" id="UP001501251"/>
    </source>
</evidence>
<feature type="transmembrane region" description="Helical" evidence="4">
    <location>
        <begin position="70"/>
        <end position="95"/>
    </location>
</feature>
<feature type="transmembrane region" description="Helical" evidence="4">
    <location>
        <begin position="12"/>
        <end position="33"/>
    </location>
</feature>
<evidence type="ECO:0000259" key="5">
    <source>
        <dbReference type="SMART" id="SM00387"/>
    </source>
</evidence>
<dbReference type="Gene3D" id="1.20.5.1930">
    <property type="match status" value="1"/>
</dbReference>
<comment type="caution">
    <text evidence="6">The sequence shown here is derived from an EMBL/GenBank/DDBJ whole genome shotgun (WGS) entry which is preliminary data.</text>
</comment>
<dbReference type="InterPro" id="IPR011712">
    <property type="entry name" value="Sig_transdc_His_kin_sub3_dim/P"/>
</dbReference>
<feature type="transmembrane region" description="Helical" evidence="4">
    <location>
        <begin position="101"/>
        <end position="127"/>
    </location>
</feature>
<organism evidence="6 7">
    <name type="scientific">Streptosporangium oxazolinicum</name>
    <dbReference type="NCBI Taxonomy" id="909287"/>
    <lineage>
        <taxon>Bacteria</taxon>
        <taxon>Bacillati</taxon>
        <taxon>Actinomycetota</taxon>
        <taxon>Actinomycetes</taxon>
        <taxon>Streptosporangiales</taxon>
        <taxon>Streptosporangiaceae</taxon>
        <taxon>Streptosporangium</taxon>
    </lineage>
</organism>
<evidence type="ECO:0000256" key="1">
    <source>
        <dbReference type="ARBA" id="ARBA00022679"/>
    </source>
</evidence>
<dbReference type="Pfam" id="PF07730">
    <property type="entry name" value="HisKA_3"/>
    <property type="match status" value="1"/>
</dbReference>
<name>A0ABP8AQI6_9ACTN</name>
<dbReference type="Pfam" id="PF02518">
    <property type="entry name" value="HATPase_c"/>
    <property type="match status" value="1"/>
</dbReference>